<evidence type="ECO:0000313" key="3">
    <source>
        <dbReference type="EMBL" id="TMW59701.1"/>
    </source>
</evidence>
<comment type="caution">
    <text evidence="3">The sequence shown here is derived from an EMBL/GenBank/DDBJ whole genome shotgun (WGS) entry which is preliminary data.</text>
</comment>
<dbReference type="Gene3D" id="3.80.10.10">
    <property type="entry name" value="Ribonuclease Inhibitor"/>
    <property type="match status" value="1"/>
</dbReference>
<dbReference type="GO" id="GO:0005737">
    <property type="term" value="C:cytoplasm"/>
    <property type="evidence" value="ECO:0007669"/>
    <property type="project" value="TreeGrafter"/>
</dbReference>
<dbReference type="EMBL" id="SPLM01000109">
    <property type="protein sequence ID" value="TMW59701.1"/>
    <property type="molecule type" value="Genomic_DNA"/>
</dbReference>
<sequence>MSTRVGCKSSSQPWFATQFTCTILEINCYRQGISDSAHEIDIALRRVNPDGLNSLIISHCPALSIPPRIQELPYLDALEINNASLLKWGEDAKVTHSTMPALQMLAFVRVNMTALPDAILTSDLSHRLRDLTISESNLTTLPPDLAIKWRRLFDLFIERTRVEVIAPTLAISSPMRLSLMGNQIHELPDDLFVHSQFSVLSVAKNPITKWPETIGNLDYLTMLLLDYTEIEELPSWLLDEGQHRGKTGKIITVSAGGSAYCRAKSALPSFSAVDESNTGLRVECRVKPEEEYEAYPLSYNTRHRPV</sequence>
<proteinExistence type="predicted"/>
<dbReference type="PANTHER" id="PTHR48051">
    <property type="match status" value="1"/>
</dbReference>
<evidence type="ECO:0000256" key="1">
    <source>
        <dbReference type="ARBA" id="ARBA00022614"/>
    </source>
</evidence>
<name>A0A8K1FER0_PYTOL</name>
<dbReference type="InterPro" id="IPR050216">
    <property type="entry name" value="LRR_domain-containing"/>
</dbReference>
<dbReference type="Proteomes" id="UP000794436">
    <property type="component" value="Unassembled WGS sequence"/>
</dbReference>
<protein>
    <submittedName>
        <fullName evidence="3">Uncharacterized protein</fullName>
    </submittedName>
</protein>
<accession>A0A8K1FER0</accession>
<dbReference type="SUPFAM" id="SSF52058">
    <property type="entry name" value="L domain-like"/>
    <property type="match status" value="1"/>
</dbReference>
<organism evidence="3 4">
    <name type="scientific">Pythium oligandrum</name>
    <name type="common">Mycoparasitic fungus</name>
    <dbReference type="NCBI Taxonomy" id="41045"/>
    <lineage>
        <taxon>Eukaryota</taxon>
        <taxon>Sar</taxon>
        <taxon>Stramenopiles</taxon>
        <taxon>Oomycota</taxon>
        <taxon>Peronosporomycetes</taxon>
        <taxon>Pythiales</taxon>
        <taxon>Pythiaceae</taxon>
        <taxon>Pythium</taxon>
    </lineage>
</organism>
<evidence type="ECO:0000256" key="2">
    <source>
        <dbReference type="ARBA" id="ARBA00022737"/>
    </source>
</evidence>
<dbReference type="AlphaFoldDB" id="A0A8K1FER0"/>
<dbReference type="PANTHER" id="PTHR48051:SF46">
    <property type="entry name" value="LEUCINE RICH REPEAT-CONTAINING DOMAIN PROTEIN"/>
    <property type="match status" value="1"/>
</dbReference>
<dbReference type="InterPro" id="IPR032675">
    <property type="entry name" value="LRR_dom_sf"/>
</dbReference>
<keyword evidence="2" id="KW-0677">Repeat</keyword>
<gene>
    <name evidence="3" type="ORF">Poli38472_004770</name>
</gene>
<dbReference type="OrthoDB" id="90188at2759"/>
<reference evidence="3" key="1">
    <citation type="submission" date="2019-03" db="EMBL/GenBank/DDBJ databases">
        <title>Long read genome sequence of the mycoparasitic Pythium oligandrum ATCC 38472 isolated from sugarbeet rhizosphere.</title>
        <authorList>
            <person name="Gaulin E."/>
        </authorList>
    </citation>
    <scope>NUCLEOTIDE SEQUENCE</scope>
    <source>
        <strain evidence="3">ATCC 38472_TT</strain>
    </source>
</reference>
<evidence type="ECO:0000313" key="4">
    <source>
        <dbReference type="Proteomes" id="UP000794436"/>
    </source>
</evidence>
<keyword evidence="4" id="KW-1185">Reference proteome</keyword>
<keyword evidence="1" id="KW-0433">Leucine-rich repeat</keyword>